<keyword evidence="1" id="KW-1133">Transmembrane helix</keyword>
<feature type="transmembrane region" description="Helical" evidence="1">
    <location>
        <begin position="15"/>
        <end position="35"/>
    </location>
</feature>
<proteinExistence type="predicted"/>
<keyword evidence="1" id="KW-0812">Transmembrane</keyword>
<evidence type="ECO:0000313" key="3">
    <source>
        <dbReference type="Proteomes" id="UP000828390"/>
    </source>
</evidence>
<accession>A0A9D4CL43</accession>
<dbReference type="Proteomes" id="UP000828390">
    <property type="component" value="Unassembled WGS sequence"/>
</dbReference>
<protein>
    <submittedName>
        <fullName evidence="2">Uncharacterized protein</fullName>
    </submittedName>
</protein>
<keyword evidence="3" id="KW-1185">Reference proteome</keyword>
<feature type="transmembrane region" description="Helical" evidence="1">
    <location>
        <begin position="64"/>
        <end position="82"/>
    </location>
</feature>
<keyword evidence="1" id="KW-0472">Membrane</keyword>
<evidence type="ECO:0000313" key="2">
    <source>
        <dbReference type="EMBL" id="KAH3726383.1"/>
    </source>
</evidence>
<name>A0A9D4CL43_DREPO</name>
<reference evidence="2" key="1">
    <citation type="journal article" date="2019" name="bioRxiv">
        <title>The Genome of the Zebra Mussel, Dreissena polymorpha: A Resource for Invasive Species Research.</title>
        <authorList>
            <person name="McCartney M.A."/>
            <person name="Auch B."/>
            <person name="Kono T."/>
            <person name="Mallez S."/>
            <person name="Zhang Y."/>
            <person name="Obille A."/>
            <person name="Becker A."/>
            <person name="Abrahante J.E."/>
            <person name="Garbe J."/>
            <person name="Badalamenti J.P."/>
            <person name="Herman A."/>
            <person name="Mangelson H."/>
            <person name="Liachko I."/>
            <person name="Sullivan S."/>
            <person name="Sone E.D."/>
            <person name="Koren S."/>
            <person name="Silverstein K.A.T."/>
            <person name="Beckman K.B."/>
            <person name="Gohl D.M."/>
        </authorList>
    </citation>
    <scope>NUCLEOTIDE SEQUENCE</scope>
    <source>
        <strain evidence="2">Duluth1</strain>
        <tissue evidence="2">Whole animal</tissue>
    </source>
</reference>
<reference evidence="2" key="2">
    <citation type="submission" date="2020-11" db="EMBL/GenBank/DDBJ databases">
        <authorList>
            <person name="McCartney M.A."/>
            <person name="Auch B."/>
            <person name="Kono T."/>
            <person name="Mallez S."/>
            <person name="Becker A."/>
            <person name="Gohl D.M."/>
            <person name="Silverstein K.A.T."/>
            <person name="Koren S."/>
            <person name="Bechman K.B."/>
            <person name="Herman A."/>
            <person name="Abrahante J.E."/>
            <person name="Garbe J."/>
        </authorList>
    </citation>
    <scope>NUCLEOTIDE SEQUENCE</scope>
    <source>
        <strain evidence="2">Duluth1</strain>
        <tissue evidence="2">Whole animal</tissue>
    </source>
</reference>
<dbReference type="AlphaFoldDB" id="A0A9D4CL43"/>
<gene>
    <name evidence="2" type="ORF">DPMN_052245</name>
</gene>
<evidence type="ECO:0000256" key="1">
    <source>
        <dbReference type="SAM" id="Phobius"/>
    </source>
</evidence>
<sequence length="93" mass="11142">MYGCEKCKTKYKFEIMMLVVVVSYLWHEQLIPIAVRSARLMVSYIWLEQRICIAREKCKTKYKFEIMMLVAVVPYLCLNQLIPIAHEKCKTKY</sequence>
<organism evidence="2 3">
    <name type="scientific">Dreissena polymorpha</name>
    <name type="common">Zebra mussel</name>
    <name type="synonym">Mytilus polymorpha</name>
    <dbReference type="NCBI Taxonomy" id="45954"/>
    <lineage>
        <taxon>Eukaryota</taxon>
        <taxon>Metazoa</taxon>
        <taxon>Spiralia</taxon>
        <taxon>Lophotrochozoa</taxon>
        <taxon>Mollusca</taxon>
        <taxon>Bivalvia</taxon>
        <taxon>Autobranchia</taxon>
        <taxon>Heteroconchia</taxon>
        <taxon>Euheterodonta</taxon>
        <taxon>Imparidentia</taxon>
        <taxon>Neoheterodontei</taxon>
        <taxon>Myida</taxon>
        <taxon>Dreissenoidea</taxon>
        <taxon>Dreissenidae</taxon>
        <taxon>Dreissena</taxon>
    </lineage>
</organism>
<comment type="caution">
    <text evidence="2">The sequence shown here is derived from an EMBL/GenBank/DDBJ whole genome shotgun (WGS) entry which is preliminary data.</text>
</comment>
<dbReference type="EMBL" id="JAIWYP010000012">
    <property type="protein sequence ID" value="KAH3726383.1"/>
    <property type="molecule type" value="Genomic_DNA"/>
</dbReference>